<reference evidence="2 3" key="1">
    <citation type="journal article" date="2016" name="Nat. Commun.">
        <title>Thousands of microbial genomes shed light on interconnected biogeochemical processes in an aquifer system.</title>
        <authorList>
            <person name="Anantharaman K."/>
            <person name="Brown C.T."/>
            <person name="Hug L.A."/>
            <person name="Sharon I."/>
            <person name="Castelle C.J."/>
            <person name="Probst A.J."/>
            <person name="Thomas B.C."/>
            <person name="Singh A."/>
            <person name="Wilkins M.J."/>
            <person name="Karaoz U."/>
            <person name="Brodie E.L."/>
            <person name="Williams K.H."/>
            <person name="Hubbard S.S."/>
            <person name="Banfield J.F."/>
        </authorList>
    </citation>
    <scope>NUCLEOTIDE SEQUENCE [LARGE SCALE GENOMIC DNA]</scope>
</reference>
<evidence type="ECO:0000256" key="1">
    <source>
        <dbReference type="SAM" id="Phobius"/>
    </source>
</evidence>
<dbReference type="STRING" id="1798495.A3C19_00280"/>
<dbReference type="EMBL" id="MFLI01000007">
    <property type="protein sequence ID" value="OGG62370.1"/>
    <property type="molecule type" value="Genomic_DNA"/>
</dbReference>
<keyword evidence="1" id="KW-1133">Transmembrane helix</keyword>
<keyword evidence="1" id="KW-0472">Membrane</keyword>
<evidence type="ECO:0000313" key="3">
    <source>
        <dbReference type="Proteomes" id="UP000178532"/>
    </source>
</evidence>
<sequence>MDQEIKRQLEEIHALTKDNHQMLRAIRRHQWYGVIGTIIFWAVLIITPFYLYQQYLQPFVEKFQITTGTSTSGPFGLPTSADLQKLINSFKAGQ</sequence>
<comment type="caution">
    <text evidence="2">The sequence shown here is derived from an EMBL/GenBank/DDBJ whole genome shotgun (WGS) entry which is preliminary data.</text>
</comment>
<gene>
    <name evidence="2" type="ORF">A3C19_00280</name>
</gene>
<organism evidence="2 3">
    <name type="scientific">Candidatus Kaiserbacteria bacterium RIFCSPHIGHO2_02_FULL_54_22</name>
    <dbReference type="NCBI Taxonomy" id="1798495"/>
    <lineage>
        <taxon>Bacteria</taxon>
        <taxon>Candidatus Kaiseribacteriota</taxon>
    </lineage>
</organism>
<protein>
    <submittedName>
        <fullName evidence="2">Uncharacterized protein</fullName>
    </submittedName>
</protein>
<feature type="transmembrane region" description="Helical" evidence="1">
    <location>
        <begin position="31"/>
        <end position="52"/>
    </location>
</feature>
<dbReference type="AlphaFoldDB" id="A0A1F6DM55"/>
<evidence type="ECO:0000313" key="2">
    <source>
        <dbReference type="EMBL" id="OGG62370.1"/>
    </source>
</evidence>
<name>A0A1F6DM55_9BACT</name>
<proteinExistence type="predicted"/>
<keyword evidence="1" id="KW-0812">Transmembrane</keyword>
<dbReference type="Proteomes" id="UP000178532">
    <property type="component" value="Unassembled WGS sequence"/>
</dbReference>
<accession>A0A1F6DM55</accession>